<name>A0ABS1EZ20_9PROT</name>
<organism evidence="2 3">
    <name type="scientific">Azospirillum endophyticum</name>
    <dbReference type="NCBI Taxonomy" id="2800326"/>
    <lineage>
        <taxon>Bacteria</taxon>
        <taxon>Pseudomonadati</taxon>
        <taxon>Pseudomonadota</taxon>
        <taxon>Alphaproteobacteria</taxon>
        <taxon>Rhodospirillales</taxon>
        <taxon>Azospirillaceae</taxon>
        <taxon>Azospirillum</taxon>
    </lineage>
</organism>
<dbReference type="InterPro" id="IPR049945">
    <property type="entry name" value="AAA_22"/>
</dbReference>
<dbReference type="SUPFAM" id="SSF52540">
    <property type="entry name" value="P-loop containing nucleoside triphosphate hydrolases"/>
    <property type="match status" value="1"/>
</dbReference>
<protein>
    <submittedName>
        <fullName evidence="2">ATP-binding protein</fullName>
    </submittedName>
</protein>
<evidence type="ECO:0000313" key="2">
    <source>
        <dbReference type="EMBL" id="MBK1836342.1"/>
    </source>
</evidence>
<dbReference type="Gene3D" id="3.40.50.300">
    <property type="entry name" value="P-loop containing nucleotide triphosphate hydrolases"/>
    <property type="match status" value="1"/>
</dbReference>
<proteinExistence type="predicted"/>
<sequence>MPSQPAFTSAQKFLFHRPKLAASLTDIVTGDAPIGAEPTLCLAAPRRTGKSTFLRHDLGPELENRGVLSVYVDLWSDMAADPAHLIAEALKAELRRADSLPVKAARAVGLAKLGVGGVSVDIDRIGQAQGTTLADALEALLERSHKRIALLVDEAQHALTTEAGLNAMFALKAARDRLNTRGDARDGPNLMIVLTGSHRDKLSRLVLNRDQPFFGTSVRSFPLLDRAYTDAYTAWINDRLAEGNRFDADDVFAAFDAVGRQPETLMRILSDAALLVGDAGELKRALADGATGLRQRVWDDYENLWSGLPPLQQAVVERLAVEGPQSAPFSAPALKAYADAVGEAVEPPAVQAAIEALRQKNILWRSARGQYALDDQGMLEWLKERAARSGETKGLPPRSWQ</sequence>
<keyword evidence="2" id="KW-0547">Nucleotide-binding</keyword>
<dbReference type="GO" id="GO:0005524">
    <property type="term" value="F:ATP binding"/>
    <property type="evidence" value="ECO:0007669"/>
    <property type="project" value="UniProtKB-KW"/>
</dbReference>
<keyword evidence="3" id="KW-1185">Reference proteome</keyword>
<dbReference type="RefSeq" id="WP_200190544.1">
    <property type="nucleotide sequence ID" value="NZ_JAENHM010000008.1"/>
</dbReference>
<dbReference type="Proteomes" id="UP000652760">
    <property type="component" value="Unassembled WGS sequence"/>
</dbReference>
<reference evidence="3" key="1">
    <citation type="submission" date="2021-01" db="EMBL/GenBank/DDBJ databases">
        <title>Genome public.</title>
        <authorList>
            <person name="Liu C."/>
            <person name="Sun Q."/>
        </authorList>
    </citation>
    <scope>NUCLEOTIDE SEQUENCE [LARGE SCALE GENOMIC DNA]</scope>
    <source>
        <strain evidence="3">YIM B02556</strain>
    </source>
</reference>
<keyword evidence="2" id="KW-0067">ATP-binding</keyword>
<dbReference type="Pfam" id="PF13401">
    <property type="entry name" value="AAA_22"/>
    <property type="match status" value="1"/>
</dbReference>
<gene>
    <name evidence="2" type="ORF">JHL17_02865</name>
</gene>
<comment type="caution">
    <text evidence="2">The sequence shown here is derived from an EMBL/GenBank/DDBJ whole genome shotgun (WGS) entry which is preliminary data.</text>
</comment>
<feature type="domain" description="ORC1/DEAH AAA+ ATPase" evidence="1">
    <location>
        <begin position="40"/>
        <end position="197"/>
    </location>
</feature>
<evidence type="ECO:0000313" key="3">
    <source>
        <dbReference type="Proteomes" id="UP000652760"/>
    </source>
</evidence>
<evidence type="ECO:0000259" key="1">
    <source>
        <dbReference type="Pfam" id="PF13401"/>
    </source>
</evidence>
<accession>A0ABS1EZ20</accession>
<dbReference type="PANTHER" id="PTHR34301:SF8">
    <property type="entry name" value="ATPASE DOMAIN-CONTAINING PROTEIN"/>
    <property type="match status" value="1"/>
</dbReference>
<dbReference type="PANTHER" id="PTHR34301">
    <property type="entry name" value="DNA-BINDING PROTEIN-RELATED"/>
    <property type="match status" value="1"/>
</dbReference>
<dbReference type="InterPro" id="IPR027417">
    <property type="entry name" value="P-loop_NTPase"/>
</dbReference>
<dbReference type="EMBL" id="JAENHM010000008">
    <property type="protein sequence ID" value="MBK1836342.1"/>
    <property type="molecule type" value="Genomic_DNA"/>
</dbReference>